<organism evidence="2 3">
    <name type="scientific">Sphingomonas sinipercae</name>
    <dbReference type="NCBI Taxonomy" id="2714944"/>
    <lineage>
        <taxon>Bacteria</taxon>
        <taxon>Pseudomonadati</taxon>
        <taxon>Pseudomonadota</taxon>
        <taxon>Alphaproteobacteria</taxon>
        <taxon>Sphingomonadales</taxon>
        <taxon>Sphingomonadaceae</taxon>
        <taxon>Sphingomonas</taxon>
    </lineage>
</organism>
<gene>
    <name evidence="2" type="ORF">G7078_08895</name>
</gene>
<dbReference type="AlphaFoldDB" id="A0A6G7ZPR2"/>
<dbReference type="EMBL" id="CP049871">
    <property type="protein sequence ID" value="QIL02890.1"/>
    <property type="molecule type" value="Genomic_DNA"/>
</dbReference>
<feature type="signal peptide" evidence="1">
    <location>
        <begin position="1"/>
        <end position="19"/>
    </location>
</feature>
<name>A0A6G7ZPR2_9SPHN</name>
<dbReference type="Proteomes" id="UP000502502">
    <property type="component" value="Chromosome"/>
</dbReference>
<evidence type="ECO:0000313" key="2">
    <source>
        <dbReference type="EMBL" id="QIL02890.1"/>
    </source>
</evidence>
<evidence type="ECO:0000256" key="1">
    <source>
        <dbReference type="SAM" id="SignalP"/>
    </source>
</evidence>
<dbReference type="SUPFAM" id="SSF48452">
    <property type="entry name" value="TPR-like"/>
    <property type="match status" value="1"/>
</dbReference>
<evidence type="ECO:0000313" key="3">
    <source>
        <dbReference type="Proteomes" id="UP000502502"/>
    </source>
</evidence>
<keyword evidence="3" id="KW-1185">Reference proteome</keyword>
<reference evidence="2 3" key="1">
    <citation type="submission" date="2020-03" db="EMBL/GenBank/DDBJ databases">
        <title>Sphingomonas sp. nov., isolated from fish.</title>
        <authorList>
            <person name="Hyun D.-W."/>
            <person name="Bae J.-W."/>
        </authorList>
    </citation>
    <scope>NUCLEOTIDE SEQUENCE [LARGE SCALE GENOMIC DNA]</scope>
    <source>
        <strain evidence="2 3">HDW15C</strain>
    </source>
</reference>
<dbReference type="Pfam" id="PF13428">
    <property type="entry name" value="TPR_14"/>
    <property type="match status" value="1"/>
</dbReference>
<proteinExistence type="predicted"/>
<keyword evidence="1" id="KW-0732">Signal</keyword>
<dbReference type="RefSeq" id="WP_166095198.1">
    <property type="nucleotide sequence ID" value="NZ_CP049871.1"/>
</dbReference>
<feature type="chain" id="PRO_5026317999" evidence="1">
    <location>
        <begin position="20"/>
        <end position="499"/>
    </location>
</feature>
<dbReference type="InterPro" id="IPR011990">
    <property type="entry name" value="TPR-like_helical_dom_sf"/>
</dbReference>
<dbReference type="Gene3D" id="1.25.40.10">
    <property type="entry name" value="Tetratricopeptide repeat domain"/>
    <property type="match status" value="1"/>
</dbReference>
<dbReference type="KEGG" id="ssin:G7078_08895"/>
<sequence>MLRLFASIVLLACASGAQAAWLEAKTPHFLIYSEQSPRQLQDYATRLEKFDRAVRILRNMSDPPVGQSGRVTIYMLNDTDAVSRLATGKITSIAGFYIPRASGSVAFVPRDAGSGRETDLTADAVFFHEYAHHMLLQNSEAPFPPWFVEGFAEFFSQAAFPKDGGVQLGMPANHRSFALFALDKAKLTDLLGATFVEKTGEDTEKFYSRSWLLTHYLAFSDARQGQLTTYVRGIEQGLEPIAAARAAFGDLAQLDRELDLYLRKNKLQYRKVNGPQLNVPAAAIRSLRPGEAAVMKARIMSTRGVDKKAAQEVLALARSAAAPYPADPGAQVVLAEAEFDAGNYREASAAADRALAADPNSIKALLYKGRAEMELASTGADWTRIRNWFVKANKLDPEAAEPLVLFYESYFQAGERPTDNAIEGLLYAQVLGPQDAGLRLNAAYALIQKKKFDEARKLLAPLANSPHRGGGREQARKMIAKLAAGDQKGALDASEEGDE</sequence>
<protein>
    <submittedName>
        <fullName evidence="2">Uncharacterized protein</fullName>
    </submittedName>
</protein>
<accession>A0A6G7ZPR2</accession>